<dbReference type="Pfam" id="PF00420">
    <property type="entry name" value="Oxidored_q2"/>
    <property type="match status" value="1"/>
</dbReference>
<sequence length="131" mass="14126">MTWLPYAVAAWLFAIGLYGLASSRNLIHLVGCLSVCQSATYVLLLGLGFRWGSIAPIFYDHPPGTPAVDPVMQALVLTDIVVGATLTALLLVLTVQVYKRTGTLDPEQLRPLRKRRGAASSQDRAHPGRAA</sequence>
<dbReference type="RefSeq" id="WP_238204641.1">
    <property type="nucleotide sequence ID" value="NZ_BPQE01000020.1"/>
</dbReference>
<accession>A0ABU0HUF3</accession>
<keyword evidence="10" id="KW-1185">Reference proteome</keyword>
<dbReference type="PANTHER" id="PTHR34583:SF2">
    <property type="entry name" value="ANTIPORTER SUBUNIT MNHC2-RELATED"/>
    <property type="match status" value="1"/>
</dbReference>
<dbReference type="InterPro" id="IPR050601">
    <property type="entry name" value="CPA3_antiporter_subunitC"/>
</dbReference>
<gene>
    <name evidence="9" type="ORF">QO012_000435</name>
</gene>
<evidence type="ECO:0000256" key="3">
    <source>
        <dbReference type="ARBA" id="ARBA00022475"/>
    </source>
</evidence>
<name>A0ABU0HUF3_9HYPH</name>
<dbReference type="PANTHER" id="PTHR34583">
    <property type="entry name" value="ANTIPORTER SUBUNIT MNHC2-RELATED"/>
    <property type="match status" value="1"/>
</dbReference>
<proteinExistence type="inferred from homology"/>
<evidence type="ECO:0000256" key="5">
    <source>
        <dbReference type="ARBA" id="ARBA00022989"/>
    </source>
</evidence>
<comment type="similarity">
    <text evidence="2">Belongs to the CPA3 antiporters (TC 2.A.63) subunit C family.</text>
</comment>
<evidence type="ECO:0000313" key="10">
    <source>
        <dbReference type="Proteomes" id="UP001231124"/>
    </source>
</evidence>
<dbReference type="InterPro" id="IPR039428">
    <property type="entry name" value="NUOK/Mnh_C1-like"/>
</dbReference>
<dbReference type="EMBL" id="JAUSVP010000001">
    <property type="protein sequence ID" value="MDQ0445957.1"/>
    <property type="molecule type" value="Genomic_DNA"/>
</dbReference>
<protein>
    <submittedName>
        <fullName evidence="9">Multicomponent Na+:H+ antiporter subunit C</fullName>
    </submittedName>
</protein>
<keyword evidence="5 8" id="KW-1133">Transmembrane helix</keyword>
<evidence type="ECO:0000256" key="8">
    <source>
        <dbReference type="SAM" id="Phobius"/>
    </source>
</evidence>
<evidence type="ECO:0000256" key="7">
    <source>
        <dbReference type="SAM" id="MobiDB-lite"/>
    </source>
</evidence>
<evidence type="ECO:0000256" key="6">
    <source>
        <dbReference type="ARBA" id="ARBA00023136"/>
    </source>
</evidence>
<dbReference type="Gene3D" id="1.10.287.3510">
    <property type="match status" value="1"/>
</dbReference>
<evidence type="ECO:0000256" key="4">
    <source>
        <dbReference type="ARBA" id="ARBA00022692"/>
    </source>
</evidence>
<keyword evidence="3" id="KW-1003">Cell membrane</keyword>
<keyword evidence="4 8" id="KW-0812">Transmembrane</keyword>
<reference evidence="9 10" key="1">
    <citation type="submission" date="2023-07" db="EMBL/GenBank/DDBJ databases">
        <title>Genomic Encyclopedia of Type Strains, Phase IV (KMG-IV): sequencing the most valuable type-strain genomes for metagenomic binning, comparative biology and taxonomic classification.</title>
        <authorList>
            <person name="Goeker M."/>
        </authorList>
    </citation>
    <scope>NUCLEOTIDE SEQUENCE [LARGE SCALE GENOMIC DNA]</scope>
    <source>
        <strain evidence="9 10">DSM 19013</strain>
    </source>
</reference>
<organism evidence="9 10">
    <name type="scientific">Methylobacterium aerolatum</name>
    <dbReference type="NCBI Taxonomy" id="418708"/>
    <lineage>
        <taxon>Bacteria</taxon>
        <taxon>Pseudomonadati</taxon>
        <taxon>Pseudomonadota</taxon>
        <taxon>Alphaproteobacteria</taxon>
        <taxon>Hyphomicrobiales</taxon>
        <taxon>Methylobacteriaceae</taxon>
        <taxon>Methylobacterium</taxon>
    </lineage>
</organism>
<evidence type="ECO:0000256" key="2">
    <source>
        <dbReference type="ARBA" id="ARBA00010388"/>
    </source>
</evidence>
<comment type="subcellular location">
    <subcellularLocation>
        <location evidence="1">Cell membrane</location>
        <topology evidence="1">Multi-pass membrane protein</topology>
    </subcellularLocation>
</comment>
<keyword evidence="6 8" id="KW-0472">Membrane</keyword>
<evidence type="ECO:0000256" key="1">
    <source>
        <dbReference type="ARBA" id="ARBA00004651"/>
    </source>
</evidence>
<feature type="region of interest" description="Disordered" evidence="7">
    <location>
        <begin position="108"/>
        <end position="131"/>
    </location>
</feature>
<feature type="transmembrane region" description="Helical" evidence="8">
    <location>
        <begin position="71"/>
        <end position="93"/>
    </location>
</feature>
<feature type="transmembrane region" description="Helical" evidence="8">
    <location>
        <begin position="6"/>
        <end position="27"/>
    </location>
</feature>
<evidence type="ECO:0000313" key="9">
    <source>
        <dbReference type="EMBL" id="MDQ0445957.1"/>
    </source>
</evidence>
<comment type="caution">
    <text evidence="9">The sequence shown here is derived from an EMBL/GenBank/DDBJ whole genome shotgun (WGS) entry which is preliminary data.</text>
</comment>
<feature type="transmembrane region" description="Helical" evidence="8">
    <location>
        <begin position="39"/>
        <end position="59"/>
    </location>
</feature>
<dbReference type="Proteomes" id="UP001231124">
    <property type="component" value="Unassembled WGS sequence"/>
</dbReference>